<evidence type="ECO:0000313" key="2">
    <source>
        <dbReference type="EMBL" id="KAK1938000.1"/>
    </source>
</evidence>
<accession>A0AAD9LIU8</accession>
<feature type="compositionally biased region" description="Low complexity" evidence="1">
    <location>
        <begin position="104"/>
        <end position="114"/>
    </location>
</feature>
<comment type="caution">
    <text evidence="2">The sequence shown here is derived from an EMBL/GenBank/DDBJ whole genome shotgun (WGS) entry which is preliminary data.</text>
</comment>
<feature type="region of interest" description="Disordered" evidence="1">
    <location>
        <begin position="195"/>
        <end position="226"/>
    </location>
</feature>
<protein>
    <submittedName>
        <fullName evidence="2">Uncharacterized protein</fullName>
    </submittedName>
</protein>
<gene>
    <name evidence="2" type="ORF">P3T76_009150</name>
</gene>
<name>A0AAD9LIU8_9STRA</name>
<dbReference type="Proteomes" id="UP001259832">
    <property type="component" value="Unassembled WGS sequence"/>
</dbReference>
<dbReference type="AlphaFoldDB" id="A0AAD9LIU8"/>
<feature type="compositionally biased region" description="Polar residues" evidence="1">
    <location>
        <begin position="255"/>
        <end position="264"/>
    </location>
</feature>
<organism evidence="2 3">
    <name type="scientific">Phytophthora citrophthora</name>
    <dbReference type="NCBI Taxonomy" id="4793"/>
    <lineage>
        <taxon>Eukaryota</taxon>
        <taxon>Sar</taxon>
        <taxon>Stramenopiles</taxon>
        <taxon>Oomycota</taxon>
        <taxon>Peronosporomycetes</taxon>
        <taxon>Peronosporales</taxon>
        <taxon>Peronosporaceae</taxon>
        <taxon>Phytophthora</taxon>
    </lineage>
</organism>
<evidence type="ECO:0000313" key="3">
    <source>
        <dbReference type="Proteomes" id="UP001259832"/>
    </source>
</evidence>
<feature type="compositionally biased region" description="Basic and acidic residues" evidence="1">
    <location>
        <begin position="266"/>
        <end position="292"/>
    </location>
</feature>
<keyword evidence="3" id="KW-1185">Reference proteome</keyword>
<dbReference type="EMBL" id="JASMQC010000018">
    <property type="protein sequence ID" value="KAK1938000.1"/>
    <property type="molecule type" value="Genomic_DNA"/>
</dbReference>
<feature type="region of interest" description="Disordered" evidence="1">
    <location>
        <begin position="255"/>
        <end position="301"/>
    </location>
</feature>
<sequence>MMLTKVLLSRSAVALSRGNSRGIQSHRTIRVWDRVQPSLWHSLASLEQSLMDVEVMARRVFSPRFPPFAPFTPDSLPKLHDDDNFFKDLPIKRPEQATKEKLEAAAPKYSASSPSEREGTEAALDMKEPSSGAAGTVPQPSYTSYSYTYSTVLDHSGHRVGSTRRRYEDSTGRLKATHERDIDGKKMKMVWQRSNTQDEGGHEATCSSGSPEEFEKEWAETPFGRSEEEELVKWMEDRERSVYDAFGMEYSPQGSMENVLQSETTPEERKVVEEGSLERKETIQKMSKRQEEETTLPQFTS</sequence>
<evidence type="ECO:0000256" key="1">
    <source>
        <dbReference type="SAM" id="MobiDB-lite"/>
    </source>
</evidence>
<feature type="region of interest" description="Disordered" evidence="1">
    <location>
        <begin position="99"/>
        <end position="140"/>
    </location>
</feature>
<feature type="compositionally biased region" description="Basic and acidic residues" evidence="1">
    <location>
        <begin position="115"/>
        <end position="128"/>
    </location>
</feature>
<reference evidence="2" key="1">
    <citation type="submission" date="2023-08" db="EMBL/GenBank/DDBJ databases">
        <title>Reference Genome Resource for the Citrus Pathogen Phytophthora citrophthora.</title>
        <authorList>
            <person name="Moller H."/>
            <person name="Coetzee B."/>
            <person name="Rose L.J."/>
            <person name="Van Niekerk J.M."/>
        </authorList>
    </citation>
    <scope>NUCLEOTIDE SEQUENCE</scope>
    <source>
        <strain evidence="2">STE-U-9442</strain>
    </source>
</reference>
<proteinExistence type="predicted"/>